<gene>
    <name evidence="12" type="ORF">RASY3_09150</name>
</gene>
<accession>A0A011WSA7</accession>
<dbReference type="RefSeq" id="WP_037287154.1">
    <property type="nucleotide sequence ID" value="NZ_JEOB01000002.1"/>
</dbReference>
<dbReference type="PATRIC" id="fig|1341156.4.peg.1131"/>
<proteinExistence type="inferred from homology"/>
<comment type="cofactor">
    <cofactor evidence="1 10">
        <name>pyridoxal 5'-phosphate</name>
        <dbReference type="ChEBI" id="CHEBI:597326"/>
    </cofactor>
</comment>
<evidence type="ECO:0000256" key="2">
    <source>
        <dbReference type="ARBA" id="ARBA00006490"/>
    </source>
</evidence>
<organism evidence="12 13">
    <name type="scientific">Ruminococcus albus SY3</name>
    <dbReference type="NCBI Taxonomy" id="1341156"/>
    <lineage>
        <taxon>Bacteria</taxon>
        <taxon>Bacillati</taxon>
        <taxon>Bacillota</taxon>
        <taxon>Clostridia</taxon>
        <taxon>Eubacteriales</taxon>
        <taxon>Oscillospiraceae</taxon>
        <taxon>Ruminococcus</taxon>
    </lineage>
</organism>
<evidence type="ECO:0000256" key="9">
    <source>
        <dbReference type="ARBA" id="ARBA00050776"/>
    </source>
</evidence>
<evidence type="ECO:0000313" key="12">
    <source>
        <dbReference type="EMBL" id="EXM39895.1"/>
    </source>
</evidence>
<sequence>MIYLDNAATSPVDEEVLDAMMPYLREEYGNPSSKYYCKADNARNAVEEARNKVAALFGAAGEEIIFTAGSTESTNMIIKGFLDYSKYYCGGKNHVITSNAEHKATLNVCRYLNGEIYSNNDATVSLFSSAKKVDRGYQATFLEVDKNGVVSADSLEEAITDKTAISSIIYVNNETGSINDIRALADVAHKHGVLFHADVTQAAGKIPVDVNELGVDFISASAHKFYGPKGIGCAYIRADKYGLPPISALIHGGEQESGIRAGTLAVHNIVGFGKAAEIAMRNMEADHKLICELDDYLIGKIKECADLSILIPDEHRLKGIISVLVNKTEFNNERFIKRISDEIAISTGSACSLGEPSHVIKALGLKDKTSKILRVSLNKYSTREDIDKFISIVRKGI</sequence>
<evidence type="ECO:0000256" key="4">
    <source>
        <dbReference type="ARBA" id="ARBA00022679"/>
    </source>
</evidence>
<dbReference type="SUPFAM" id="SSF53383">
    <property type="entry name" value="PLP-dependent transferases"/>
    <property type="match status" value="1"/>
</dbReference>
<dbReference type="PROSITE" id="PS00595">
    <property type="entry name" value="AA_TRANSFER_CLASS_5"/>
    <property type="match status" value="1"/>
</dbReference>
<dbReference type="AlphaFoldDB" id="A0A011WSA7"/>
<dbReference type="Gene3D" id="3.40.640.10">
    <property type="entry name" value="Type I PLP-dependent aspartate aminotransferase-like (Major domain)"/>
    <property type="match status" value="1"/>
</dbReference>
<evidence type="ECO:0000256" key="7">
    <source>
        <dbReference type="ARBA" id="ARBA00023004"/>
    </source>
</evidence>
<evidence type="ECO:0000256" key="10">
    <source>
        <dbReference type="RuleBase" id="RU004504"/>
    </source>
</evidence>
<evidence type="ECO:0000256" key="5">
    <source>
        <dbReference type="ARBA" id="ARBA00022723"/>
    </source>
</evidence>
<evidence type="ECO:0000256" key="1">
    <source>
        <dbReference type="ARBA" id="ARBA00001933"/>
    </source>
</evidence>
<evidence type="ECO:0000256" key="3">
    <source>
        <dbReference type="ARBA" id="ARBA00012239"/>
    </source>
</evidence>
<evidence type="ECO:0000256" key="8">
    <source>
        <dbReference type="ARBA" id="ARBA00023014"/>
    </source>
</evidence>
<dbReference type="PANTHER" id="PTHR11601:SF34">
    <property type="entry name" value="CYSTEINE DESULFURASE"/>
    <property type="match status" value="1"/>
</dbReference>
<keyword evidence="13" id="KW-1185">Reference proteome</keyword>
<keyword evidence="4" id="KW-0808">Transferase</keyword>
<dbReference type="EC" id="2.8.1.7" evidence="3"/>
<dbReference type="InterPro" id="IPR015424">
    <property type="entry name" value="PyrdxlP-dep_Trfase"/>
</dbReference>
<name>A0A011WSA7_RUMAL</name>
<dbReference type="EMBL" id="JEOB01000002">
    <property type="protein sequence ID" value="EXM39895.1"/>
    <property type="molecule type" value="Genomic_DNA"/>
</dbReference>
<protein>
    <recommendedName>
        <fullName evidence="3">cysteine desulfurase</fullName>
        <ecNumber evidence="3">2.8.1.7</ecNumber>
    </recommendedName>
</protein>
<dbReference type="Gene3D" id="3.90.1150.10">
    <property type="entry name" value="Aspartate Aminotransferase, domain 1"/>
    <property type="match status" value="1"/>
</dbReference>
<dbReference type="InterPro" id="IPR016454">
    <property type="entry name" value="Cysteine_dSase"/>
</dbReference>
<evidence type="ECO:0000256" key="6">
    <source>
        <dbReference type="ARBA" id="ARBA00022898"/>
    </source>
</evidence>
<evidence type="ECO:0000313" key="13">
    <source>
        <dbReference type="Proteomes" id="UP000021369"/>
    </source>
</evidence>
<dbReference type="Proteomes" id="UP000021369">
    <property type="component" value="Unassembled WGS sequence"/>
</dbReference>
<dbReference type="InterPro" id="IPR015421">
    <property type="entry name" value="PyrdxlP-dep_Trfase_major"/>
</dbReference>
<dbReference type="GO" id="GO:0051536">
    <property type="term" value="F:iron-sulfur cluster binding"/>
    <property type="evidence" value="ECO:0007669"/>
    <property type="project" value="UniProtKB-KW"/>
</dbReference>
<keyword evidence="7" id="KW-0408">Iron</keyword>
<comment type="similarity">
    <text evidence="2">Belongs to the class-V pyridoxal-phosphate-dependent aminotransferase family. NifS/IscS subfamily.</text>
</comment>
<comment type="catalytic activity">
    <reaction evidence="9">
        <text>(sulfur carrier)-H + L-cysteine = (sulfur carrier)-SH + L-alanine</text>
        <dbReference type="Rhea" id="RHEA:43892"/>
        <dbReference type="Rhea" id="RHEA-COMP:14737"/>
        <dbReference type="Rhea" id="RHEA-COMP:14739"/>
        <dbReference type="ChEBI" id="CHEBI:29917"/>
        <dbReference type="ChEBI" id="CHEBI:35235"/>
        <dbReference type="ChEBI" id="CHEBI:57972"/>
        <dbReference type="ChEBI" id="CHEBI:64428"/>
        <dbReference type="EC" id="2.8.1.7"/>
    </reaction>
</comment>
<keyword evidence="6" id="KW-0663">Pyridoxal phosphate</keyword>
<feature type="domain" description="Aminotransferase class V" evidence="11">
    <location>
        <begin position="2"/>
        <end position="389"/>
    </location>
</feature>
<dbReference type="InterPro" id="IPR020578">
    <property type="entry name" value="Aminotrans_V_PyrdxlP_BS"/>
</dbReference>
<dbReference type="OrthoDB" id="9808002at2"/>
<dbReference type="Pfam" id="PF00266">
    <property type="entry name" value="Aminotran_5"/>
    <property type="match status" value="1"/>
</dbReference>
<keyword evidence="8" id="KW-0411">Iron-sulfur</keyword>
<dbReference type="PIRSF" id="PIRSF005572">
    <property type="entry name" value="NifS"/>
    <property type="match status" value="1"/>
</dbReference>
<dbReference type="InterPro" id="IPR000192">
    <property type="entry name" value="Aminotrans_V_dom"/>
</dbReference>
<evidence type="ECO:0000259" key="11">
    <source>
        <dbReference type="Pfam" id="PF00266"/>
    </source>
</evidence>
<keyword evidence="5" id="KW-0479">Metal-binding</keyword>
<dbReference type="GO" id="GO:0031071">
    <property type="term" value="F:cysteine desulfurase activity"/>
    <property type="evidence" value="ECO:0007669"/>
    <property type="project" value="UniProtKB-EC"/>
</dbReference>
<reference evidence="12 13" key="1">
    <citation type="submission" date="2013-06" db="EMBL/GenBank/DDBJ databases">
        <title>Rumen cellulosomics: divergent fiber-degrading strategies revealed by comparative genome-wide analysis of six Ruminococcal strains.</title>
        <authorList>
            <person name="Dassa B."/>
            <person name="Borovok I."/>
            <person name="Lamed R."/>
            <person name="Flint H."/>
            <person name="Yeoman C.J."/>
            <person name="White B."/>
            <person name="Bayer E.A."/>
        </authorList>
    </citation>
    <scope>NUCLEOTIDE SEQUENCE [LARGE SCALE GENOMIC DNA]</scope>
    <source>
        <strain evidence="12 13">SY3</strain>
    </source>
</reference>
<dbReference type="GO" id="GO:0046872">
    <property type="term" value="F:metal ion binding"/>
    <property type="evidence" value="ECO:0007669"/>
    <property type="project" value="UniProtKB-KW"/>
</dbReference>
<comment type="caution">
    <text evidence="12">The sequence shown here is derived from an EMBL/GenBank/DDBJ whole genome shotgun (WGS) entry which is preliminary data.</text>
</comment>
<dbReference type="PANTHER" id="PTHR11601">
    <property type="entry name" value="CYSTEINE DESULFURYLASE FAMILY MEMBER"/>
    <property type="match status" value="1"/>
</dbReference>
<dbReference type="InterPro" id="IPR015422">
    <property type="entry name" value="PyrdxlP-dep_Trfase_small"/>
</dbReference>